<keyword evidence="7" id="KW-1185">Reference proteome</keyword>
<organism evidence="6 7">
    <name type="scientific">Rhizopus stolonifer</name>
    <name type="common">Rhizopus nigricans</name>
    <dbReference type="NCBI Taxonomy" id="4846"/>
    <lineage>
        <taxon>Eukaryota</taxon>
        <taxon>Fungi</taxon>
        <taxon>Fungi incertae sedis</taxon>
        <taxon>Mucoromycota</taxon>
        <taxon>Mucoromycotina</taxon>
        <taxon>Mucoromycetes</taxon>
        <taxon>Mucorales</taxon>
        <taxon>Mucorineae</taxon>
        <taxon>Rhizopodaceae</taxon>
        <taxon>Rhizopus</taxon>
    </lineage>
</organism>
<feature type="domain" description="CNH" evidence="5">
    <location>
        <begin position="1"/>
        <end position="153"/>
    </location>
</feature>
<evidence type="ECO:0000256" key="2">
    <source>
        <dbReference type="ARBA" id="ARBA00022448"/>
    </source>
</evidence>
<dbReference type="Pfam" id="PF10366">
    <property type="entry name" value="Vps39_1"/>
    <property type="match status" value="1"/>
</dbReference>
<keyword evidence="6" id="KW-0675">Receptor</keyword>
<evidence type="ECO:0000313" key="7">
    <source>
        <dbReference type="Proteomes" id="UP000253551"/>
    </source>
</evidence>
<dbReference type="GO" id="GO:0034058">
    <property type="term" value="P:endosomal vesicle fusion"/>
    <property type="evidence" value="ECO:0007669"/>
    <property type="project" value="TreeGrafter"/>
</dbReference>
<dbReference type="EMBL" id="PJQM01002450">
    <property type="protein sequence ID" value="RCH95262.1"/>
    <property type="molecule type" value="Genomic_DNA"/>
</dbReference>
<dbReference type="PROSITE" id="PS50219">
    <property type="entry name" value="CNH"/>
    <property type="match status" value="1"/>
</dbReference>
<dbReference type="GO" id="GO:0015031">
    <property type="term" value="P:protein transport"/>
    <property type="evidence" value="ECO:0007669"/>
    <property type="project" value="UniProtKB-KW"/>
</dbReference>
<dbReference type="GO" id="GO:0005737">
    <property type="term" value="C:cytoplasm"/>
    <property type="evidence" value="ECO:0007669"/>
    <property type="project" value="UniProtKB-SubCell"/>
</dbReference>
<dbReference type="PANTHER" id="PTHR12894">
    <property type="entry name" value="CNH DOMAIN CONTAINING"/>
    <property type="match status" value="1"/>
</dbReference>
<comment type="subcellular location">
    <subcellularLocation>
        <location evidence="1">Cytoplasm</location>
    </subcellularLocation>
</comment>
<dbReference type="InterPro" id="IPR019452">
    <property type="entry name" value="VPS39/TGF_beta_rcpt-assoc_1"/>
</dbReference>
<proteinExistence type="predicted"/>
<reference evidence="6 7" key="1">
    <citation type="journal article" date="2018" name="G3 (Bethesda)">
        <title>Phylogenetic and Phylogenomic Definition of Rhizopus Species.</title>
        <authorList>
            <person name="Gryganskyi A.P."/>
            <person name="Golan J."/>
            <person name="Dolatabadi S."/>
            <person name="Mondo S."/>
            <person name="Robb S."/>
            <person name="Idnurm A."/>
            <person name="Muszewska A."/>
            <person name="Steczkiewicz K."/>
            <person name="Masonjones S."/>
            <person name="Liao H.L."/>
            <person name="Gajdeczka M.T."/>
            <person name="Anike F."/>
            <person name="Vuek A."/>
            <person name="Anishchenko I.M."/>
            <person name="Voigt K."/>
            <person name="de Hoog G.S."/>
            <person name="Smith M.E."/>
            <person name="Heitman J."/>
            <person name="Vilgalys R."/>
            <person name="Stajich J.E."/>
        </authorList>
    </citation>
    <scope>NUCLEOTIDE SEQUENCE [LARGE SCALE GENOMIC DNA]</scope>
    <source>
        <strain evidence="6 7">LSU 92-RS-03</strain>
    </source>
</reference>
<dbReference type="GO" id="GO:0016020">
    <property type="term" value="C:membrane"/>
    <property type="evidence" value="ECO:0007669"/>
    <property type="project" value="TreeGrafter"/>
</dbReference>
<evidence type="ECO:0000256" key="4">
    <source>
        <dbReference type="ARBA" id="ARBA00022927"/>
    </source>
</evidence>
<evidence type="ECO:0000256" key="3">
    <source>
        <dbReference type="ARBA" id="ARBA00022490"/>
    </source>
</evidence>
<dbReference type="InterPro" id="IPR032914">
    <property type="entry name" value="Vam6/VPS39/TRAP1"/>
</dbReference>
<sequence length="867" mass="98288">ELPLSEAAITVARHSHMLCLADAELYKLINLEQPVTFPLSPTPQVKVKSPTLIGSGTQLIPRPLVSVVQKDKFLIVNGSDDQAIGILVNAKGNPIQGTLQWTSYPKTLCVEFPYVIALLCNNTIEVHNLLNQNLLQTMTFDASFEARGMTFSHGIKVSLDALVEKLKRSPWPEKIDDAELESQLKGEISRYSTAAARILIYGKDSVLAQVTTPLIVQVDQLLEKNLVEEAIQLAEQAKDTMSNDSDHVYAERLQSELNYSYQRSGLYLLEQALFDDAFSLLSKGEIDPRPIVQLFDGLASSSWREEFPPVLLFDGVRTLLDTLGSVKDIVERNLKDYASDNLAHVRQTFLTNASDALDKYLCMEREKRKHQWGQNDLLCKVIDTCLLKIYIIKNDNISIYQLLKAPNDCSVEDCSEALSKSKKHYALSVLYESKHMYEKMFEIWTKIYAGELDDPEFKDGLGRIKRCLLRDTIAEELPLSVMMHYAWWLTHQNPADGVEVFTKSPRKQDMDPDEILEKLERYSNECVRTFLEYLVLEQHSDRSEYHTRLACSYVKDVYKEVNNNTKEIKDLAENFKQSADSLKADGSKEGSDRLTKSTFIGYLGSLQQQSQLVKARLILIRTLQNSSLYSPEILLEVLIKAGPLDIEKVIVYGKMNKHKEALDILIHDLCDFVGAETYCVTNGQSIGMIPPIVINTQPTTQKILPRTSSLAAAVERPVPLIAIEDEYLSPENLKERSILFTMLFKSYLAIKDSELMMARTMHLLNTQGVYLDILEVLETIPEDWSLNMLQDFLVRSLRRSLDDYKESQIVSSEMIKTFKEIGPISIDSQTTCLRCHRGMISSDVVRESEHGQLLHIHCAKLLGLVDE</sequence>
<name>A0A367JZ39_RHIST</name>
<evidence type="ECO:0000259" key="5">
    <source>
        <dbReference type="PROSITE" id="PS50219"/>
    </source>
</evidence>
<dbReference type="OrthoDB" id="10258882at2759"/>
<accession>A0A367JZ39</accession>
<keyword evidence="4" id="KW-0653">Protein transport</keyword>
<dbReference type="PANTHER" id="PTHR12894:SF27">
    <property type="entry name" value="TRANSFORMING GROWTH FACTOR-BETA RECEPTOR-ASSOCIATED PROTEIN 1"/>
    <property type="match status" value="1"/>
</dbReference>
<keyword evidence="2" id="KW-0813">Transport</keyword>
<evidence type="ECO:0000313" key="6">
    <source>
        <dbReference type="EMBL" id="RCH95262.1"/>
    </source>
</evidence>
<evidence type="ECO:0000256" key="1">
    <source>
        <dbReference type="ARBA" id="ARBA00004496"/>
    </source>
</evidence>
<dbReference type="Proteomes" id="UP000253551">
    <property type="component" value="Unassembled WGS sequence"/>
</dbReference>
<dbReference type="Pfam" id="PF00780">
    <property type="entry name" value="CNH"/>
    <property type="match status" value="1"/>
</dbReference>
<comment type="caution">
    <text evidence="6">The sequence shown here is derived from an EMBL/GenBank/DDBJ whole genome shotgun (WGS) entry which is preliminary data.</text>
</comment>
<dbReference type="GO" id="GO:0006914">
    <property type="term" value="P:autophagy"/>
    <property type="evidence" value="ECO:0007669"/>
    <property type="project" value="TreeGrafter"/>
</dbReference>
<protein>
    <submittedName>
        <fullName evidence="6">Transforming growth factor, beta receptor associated protein 1</fullName>
    </submittedName>
</protein>
<keyword evidence="3" id="KW-0963">Cytoplasm</keyword>
<dbReference type="STRING" id="4846.A0A367JZ39"/>
<dbReference type="AlphaFoldDB" id="A0A367JZ39"/>
<dbReference type="InterPro" id="IPR001180">
    <property type="entry name" value="CNH_dom"/>
</dbReference>
<feature type="non-terminal residue" evidence="6">
    <location>
        <position position="1"/>
    </location>
</feature>
<gene>
    <name evidence="6" type="primary">TGFBRAP1</name>
    <name evidence="6" type="ORF">CU098_007245</name>
</gene>